<dbReference type="EMBL" id="CM029042">
    <property type="protein sequence ID" value="KAG2621427.1"/>
    <property type="molecule type" value="Genomic_DNA"/>
</dbReference>
<proteinExistence type="predicted"/>
<comment type="caution">
    <text evidence="1">The sequence shown here is derived from an EMBL/GenBank/DDBJ whole genome shotgun (WGS) entry which is preliminary data.</text>
</comment>
<evidence type="ECO:0000313" key="1">
    <source>
        <dbReference type="EMBL" id="KAG2621427.1"/>
    </source>
</evidence>
<gene>
    <name evidence="1" type="ORF">PVAP13_3NG238650</name>
</gene>
<reference evidence="1" key="1">
    <citation type="submission" date="2020-05" db="EMBL/GenBank/DDBJ databases">
        <title>WGS assembly of Panicum virgatum.</title>
        <authorList>
            <person name="Lovell J.T."/>
            <person name="Jenkins J."/>
            <person name="Shu S."/>
            <person name="Juenger T.E."/>
            <person name="Schmutz J."/>
        </authorList>
    </citation>
    <scope>NUCLEOTIDE SEQUENCE</scope>
    <source>
        <strain evidence="1">AP13</strain>
    </source>
</reference>
<keyword evidence="2" id="KW-1185">Reference proteome</keyword>
<dbReference type="Proteomes" id="UP000823388">
    <property type="component" value="Chromosome 3N"/>
</dbReference>
<sequence length="123" mass="13841">MQENGRITQLALFATGVWRQDTTFLLSADTPIPFGRIYPPMNWKRTSSVQEWWTEIVGTRGVSRKGLKSLVILVCWEVWNERNACIFNCIDAPSFVVTAKIKGEASAWTLAGAKHLACLIERA</sequence>
<evidence type="ECO:0000313" key="2">
    <source>
        <dbReference type="Proteomes" id="UP000823388"/>
    </source>
</evidence>
<accession>A0A8T0UGE6</accession>
<dbReference type="AlphaFoldDB" id="A0A8T0UGE6"/>
<organism evidence="1 2">
    <name type="scientific">Panicum virgatum</name>
    <name type="common">Blackwell switchgrass</name>
    <dbReference type="NCBI Taxonomy" id="38727"/>
    <lineage>
        <taxon>Eukaryota</taxon>
        <taxon>Viridiplantae</taxon>
        <taxon>Streptophyta</taxon>
        <taxon>Embryophyta</taxon>
        <taxon>Tracheophyta</taxon>
        <taxon>Spermatophyta</taxon>
        <taxon>Magnoliopsida</taxon>
        <taxon>Liliopsida</taxon>
        <taxon>Poales</taxon>
        <taxon>Poaceae</taxon>
        <taxon>PACMAD clade</taxon>
        <taxon>Panicoideae</taxon>
        <taxon>Panicodae</taxon>
        <taxon>Paniceae</taxon>
        <taxon>Panicinae</taxon>
        <taxon>Panicum</taxon>
        <taxon>Panicum sect. Hiantes</taxon>
    </lineage>
</organism>
<name>A0A8T0UGE6_PANVG</name>
<protein>
    <submittedName>
        <fullName evidence="1">Uncharacterized protein</fullName>
    </submittedName>
</protein>